<keyword evidence="5" id="KW-1185">Reference proteome</keyword>
<gene>
    <name evidence="4" type="ORF">B0H16DRAFT_1578212</name>
</gene>
<feature type="compositionally biased region" description="Low complexity" evidence="1">
    <location>
        <begin position="178"/>
        <end position="194"/>
    </location>
</feature>
<dbReference type="AlphaFoldDB" id="A0AAD7I427"/>
<comment type="caution">
    <text evidence="4">The sequence shown here is derived from an EMBL/GenBank/DDBJ whole genome shotgun (WGS) entry which is preliminary data.</text>
</comment>
<feature type="compositionally biased region" description="Polar residues" evidence="1">
    <location>
        <begin position="236"/>
        <end position="261"/>
    </location>
</feature>
<proteinExistence type="predicted"/>
<evidence type="ECO:0000256" key="2">
    <source>
        <dbReference type="SAM" id="SignalP"/>
    </source>
</evidence>
<dbReference type="InterPro" id="IPR043708">
    <property type="entry name" value="DUF5648"/>
</dbReference>
<evidence type="ECO:0000313" key="5">
    <source>
        <dbReference type="Proteomes" id="UP001215598"/>
    </source>
</evidence>
<dbReference type="Proteomes" id="UP001215598">
    <property type="component" value="Unassembled WGS sequence"/>
</dbReference>
<protein>
    <recommendedName>
        <fullName evidence="3">DUF5648 domain-containing protein</fullName>
    </recommendedName>
</protein>
<dbReference type="EMBL" id="JARKIB010000134">
    <property type="protein sequence ID" value="KAJ7734075.1"/>
    <property type="molecule type" value="Genomic_DNA"/>
</dbReference>
<dbReference type="Pfam" id="PF18885">
    <property type="entry name" value="DUF5648"/>
    <property type="match status" value="1"/>
</dbReference>
<feature type="domain" description="DUF5648" evidence="3">
    <location>
        <begin position="32"/>
        <end position="166"/>
    </location>
</feature>
<feature type="chain" id="PRO_5041953351" description="DUF5648 domain-containing protein" evidence="2">
    <location>
        <begin position="18"/>
        <end position="285"/>
    </location>
</feature>
<name>A0AAD7I427_9AGAR</name>
<evidence type="ECO:0000259" key="3">
    <source>
        <dbReference type="Pfam" id="PF18885"/>
    </source>
</evidence>
<evidence type="ECO:0000313" key="4">
    <source>
        <dbReference type="EMBL" id="KAJ7734075.1"/>
    </source>
</evidence>
<sequence length="285" mass="29709">MTTVNLALFLGLISVFALEIVVACDGAAQSSPLYRGWNPTLSDHFYTPSLAEINSAAPAWNSEGIRAGIFTGQVSGSVRFIRMWNGVLNDHFYTTNATEAANAAKTGYAEEDQNPIYIYPTQLCGSTPLYRLYAAAVSDHFYTVDPAERDGAEQNGWAYEWVAGYVFPPPTVVSASSAVAPTSTKSSGSGSTPQSAPPTVPSVPSVPSVSSSSAPSAPSGIADPVLPIPSIPALAPTTNLPSDTTPLADSQPSSTAGSNSAPRLRFAPVTWFAVVSSALIMGLVF</sequence>
<feature type="compositionally biased region" description="Low complexity" evidence="1">
    <location>
        <begin position="202"/>
        <end position="218"/>
    </location>
</feature>
<organism evidence="4 5">
    <name type="scientific">Mycena metata</name>
    <dbReference type="NCBI Taxonomy" id="1033252"/>
    <lineage>
        <taxon>Eukaryota</taxon>
        <taxon>Fungi</taxon>
        <taxon>Dikarya</taxon>
        <taxon>Basidiomycota</taxon>
        <taxon>Agaricomycotina</taxon>
        <taxon>Agaricomycetes</taxon>
        <taxon>Agaricomycetidae</taxon>
        <taxon>Agaricales</taxon>
        <taxon>Marasmiineae</taxon>
        <taxon>Mycenaceae</taxon>
        <taxon>Mycena</taxon>
    </lineage>
</organism>
<keyword evidence="2" id="KW-0732">Signal</keyword>
<accession>A0AAD7I427</accession>
<feature type="region of interest" description="Disordered" evidence="1">
    <location>
        <begin position="178"/>
        <end position="218"/>
    </location>
</feature>
<evidence type="ECO:0000256" key="1">
    <source>
        <dbReference type="SAM" id="MobiDB-lite"/>
    </source>
</evidence>
<reference evidence="4" key="1">
    <citation type="submission" date="2023-03" db="EMBL/GenBank/DDBJ databases">
        <title>Massive genome expansion in bonnet fungi (Mycena s.s.) driven by repeated elements and novel gene families across ecological guilds.</title>
        <authorList>
            <consortium name="Lawrence Berkeley National Laboratory"/>
            <person name="Harder C.B."/>
            <person name="Miyauchi S."/>
            <person name="Viragh M."/>
            <person name="Kuo A."/>
            <person name="Thoen E."/>
            <person name="Andreopoulos B."/>
            <person name="Lu D."/>
            <person name="Skrede I."/>
            <person name="Drula E."/>
            <person name="Henrissat B."/>
            <person name="Morin E."/>
            <person name="Kohler A."/>
            <person name="Barry K."/>
            <person name="LaButti K."/>
            <person name="Morin E."/>
            <person name="Salamov A."/>
            <person name="Lipzen A."/>
            <person name="Mereny Z."/>
            <person name="Hegedus B."/>
            <person name="Baldrian P."/>
            <person name="Stursova M."/>
            <person name="Weitz H."/>
            <person name="Taylor A."/>
            <person name="Grigoriev I.V."/>
            <person name="Nagy L.G."/>
            <person name="Martin F."/>
            <person name="Kauserud H."/>
        </authorList>
    </citation>
    <scope>NUCLEOTIDE SEQUENCE</scope>
    <source>
        <strain evidence="4">CBHHK182m</strain>
    </source>
</reference>
<feature type="region of interest" description="Disordered" evidence="1">
    <location>
        <begin position="232"/>
        <end position="261"/>
    </location>
</feature>
<feature type="signal peptide" evidence="2">
    <location>
        <begin position="1"/>
        <end position="17"/>
    </location>
</feature>